<protein>
    <submittedName>
        <fullName evidence="7">TetR family transcriptional regulator</fullName>
    </submittedName>
</protein>
<dbReference type="SUPFAM" id="SSF46689">
    <property type="entry name" value="Homeodomain-like"/>
    <property type="match status" value="1"/>
</dbReference>
<evidence type="ECO:0000256" key="2">
    <source>
        <dbReference type="ARBA" id="ARBA00023015"/>
    </source>
</evidence>
<reference evidence="7 8" key="1">
    <citation type="submission" date="2012-05" db="EMBL/GenBank/DDBJ databases">
        <title>Genome sequence of Nitritalea halalkaliphila LW7.</title>
        <authorList>
            <person name="Jangir P.K."/>
            <person name="Singh A."/>
            <person name="Shivaji S."/>
            <person name="Sharma R."/>
        </authorList>
    </citation>
    <scope>NUCLEOTIDE SEQUENCE [LARGE SCALE GENOMIC DNA]</scope>
    <source>
        <strain evidence="7 8">LW7</strain>
    </source>
</reference>
<evidence type="ECO:0000313" key="8">
    <source>
        <dbReference type="Proteomes" id="UP000005551"/>
    </source>
</evidence>
<comment type="caution">
    <text evidence="7">The sequence shown here is derived from an EMBL/GenBank/DDBJ whole genome shotgun (WGS) entry which is preliminary data.</text>
</comment>
<dbReference type="PATRIC" id="fig|1189621.3.peg.799"/>
<dbReference type="PANTHER" id="PTHR30055:SF175">
    <property type="entry name" value="HTH-TYPE TRANSCRIPTIONAL REPRESSOR KSTR2"/>
    <property type="match status" value="1"/>
</dbReference>
<dbReference type="InterPro" id="IPR001647">
    <property type="entry name" value="HTH_TetR"/>
</dbReference>
<evidence type="ECO:0000256" key="3">
    <source>
        <dbReference type="ARBA" id="ARBA00023125"/>
    </source>
</evidence>
<gene>
    <name evidence="7" type="ORF">A3SI_03815</name>
</gene>
<dbReference type="InterPro" id="IPR036271">
    <property type="entry name" value="Tet_transcr_reg_TetR-rel_C_sf"/>
</dbReference>
<keyword evidence="8" id="KW-1185">Reference proteome</keyword>
<dbReference type="PROSITE" id="PS50977">
    <property type="entry name" value="HTH_TETR_2"/>
    <property type="match status" value="1"/>
</dbReference>
<evidence type="ECO:0000256" key="4">
    <source>
        <dbReference type="ARBA" id="ARBA00023163"/>
    </source>
</evidence>
<keyword evidence="3 5" id="KW-0238">DNA-binding</keyword>
<dbReference type="GO" id="GO:0000976">
    <property type="term" value="F:transcription cis-regulatory region binding"/>
    <property type="evidence" value="ECO:0007669"/>
    <property type="project" value="TreeGrafter"/>
</dbReference>
<organism evidence="7 8">
    <name type="scientific">Nitritalea halalkaliphila LW7</name>
    <dbReference type="NCBI Taxonomy" id="1189621"/>
    <lineage>
        <taxon>Bacteria</taxon>
        <taxon>Pseudomonadati</taxon>
        <taxon>Bacteroidota</taxon>
        <taxon>Cytophagia</taxon>
        <taxon>Cytophagales</taxon>
        <taxon>Cyclobacteriaceae</taxon>
        <taxon>Nitritalea</taxon>
    </lineage>
</organism>
<dbReference type="Proteomes" id="UP000005551">
    <property type="component" value="Unassembled WGS sequence"/>
</dbReference>
<dbReference type="InterPro" id="IPR050109">
    <property type="entry name" value="HTH-type_TetR-like_transc_reg"/>
</dbReference>
<evidence type="ECO:0000259" key="6">
    <source>
        <dbReference type="PROSITE" id="PS50977"/>
    </source>
</evidence>
<keyword evidence="4" id="KW-0804">Transcription</keyword>
<sequence length="200" mass="22849">MKMEKNVGTEERILEVAYAHFLSRGYKHTTMDDIAQALGMSKKTLYKHFSGKLELLAAAFERLKTRLSLKVEALLETEEMRFTGKLKAMLRVIAADLAPINPELLADLREHAPEVWAALQDYVRQSGYLRFSRLIEEGIRQGRVKEDINQSLVVLLYASAIQNLIDPKFLSQFPREMREDLAISTAEIYDQAISIIYQAS</sequence>
<evidence type="ECO:0000256" key="1">
    <source>
        <dbReference type="ARBA" id="ARBA00022491"/>
    </source>
</evidence>
<dbReference type="PANTHER" id="PTHR30055">
    <property type="entry name" value="HTH-TYPE TRANSCRIPTIONAL REGULATOR RUTR"/>
    <property type="match status" value="1"/>
</dbReference>
<dbReference type="EMBL" id="AJYA01000007">
    <property type="protein sequence ID" value="EIM78371.1"/>
    <property type="molecule type" value="Genomic_DNA"/>
</dbReference>
<dbReference type="AlphaFoldDB" id="I5C969"/>
<feature type="DNA-binding region" description="H-T-H motif" evidence="5">
    <location>
        <begin position="30"/>
        <end position="49"/>
    </location>
</feature>
<dbReference type="Pfam" id="PF00440">
    <property type="entry name" value="TetR_N"/>
    <property type="match status" value="1"/>
</dbReference>
<feature type="domain" description="HTH tetR-type" evidence="6">
    <location>
        <begin position="7"/>
        <end position="67"/>
    </location>
</feature>
<keyword evidence="2" id="KW-0805">Transcription regulation</keyword>
<dbReference type="GO" id="GO:0003700">
    <property type="term" value="F:DNA-binding transcription factor activity"/>
    <property type="evidence" value="ECO:0007669"/>
    <property type="project" value="TreeGrafter"/>
</dbReference>
<dbReference type="SUPFAM" id="SSF48498">
    <property type="entry name" value="Tetracyclin repressor-like, C-terminal domain"/>
    <property type="match status" value="1"/>
</dbReference>
<evidence type="ECO:0000313" key="7">
    <source>
        <dbReference type="EMBL" id="EIM78371.1"/>
    </source>
</evidence>
<dbReference type="Gene3D" id="1.10.357.10">
    <property type="entry name" value="Tetracycline Repressor, domain 2"/>
    <property type="match status" value="1"/>
</dbReference>
<name>I5C969_9BACT</name>
<dbReference type="PRINTS" id="PR00455">
    <property type="entry name" value="HTHTETR"/>
</dbReference>
<proteinExistence type="predicted"/>
<dbReference type="InterPro" id="IPR009057">
    <property type="entry name" value="Homeodomain-like_sf"/>
</dbReference>
<accession>I5C969</accession>
<evidence type="ECO:0000256" key="5">
    <source>
        <dbReference type="PROSITE-ProRule" id="PRU00335"/>
    </source>
</evidence>
<keyword evidence="1" id="KW-0678">Repressor</keyword>
<dbReference type="STRING" id="1189621.A3SI_03815"/>